<evidence type="ECO:0000313" key="4">
    <source>
        <dbReference type="Proteomes" id="UP000277212"/>
    </source>
</evidence>
<dbReference type="Proteomes" id="UP000277212">
    <property type="component" value="Unassembled WGS sequence"/>
</dbReference>
<feature type="compositionally biased region" description="Acidic residues" evidence="1">
    <location>
        <begin position="402"/>
        <end position="415"/>
    </location>
</feature>
<sequence>MAFDLGLHPDPGFISELEYSSISLWDIPSSSRESMSTQAARWTIDPQDISPLFARFPPEVRRKIFSYALSEHDSHFDIQGRPRIQFPASEPKWLVCELSADTFKPMPEHSSLEGVDINYYSPQHDALHQECPVWLRSGTSAVRFQHTSLLRTCRRVFLEARDLLMENATVRIFAKGDIPTHEKSRKMQHVGGGGRSIRHMTRYTANRLTAMEVYVGQDELEQPFITRLIMNDNLRCVEDLHITLRKHDWREGSERFGLQLTPYDNGCDPAKAGPWRLMKDHMELEEELNQGRAPIPPIPYSRWHGNIRKQTWGESLGKIPNLKRFAMSFEYSEDQFQRLKELAEWAQRVWTFRLGGKMKGYYLSAKDNPIKLHSWRGLAKHMGKKIICPDEDCPDKNKSDNNDGEEEVPNEEVSSEEVLPSFEHKCCAETYELMKYGFGPRMYTFTVTWTAKELEPEDGDDPNIFGPDETVSKWPEGQYDSLAPPVDWTRIVRPLGPLTRSFGVWPNIPSERLER</sequence>
<dbReference type="PANTHER" id="PTHR38790:SF9">
    <property type="entry name" value="F-BOX DOMAIN-CONTAINING PROTEIN"/>
    <property type="match status" value="1"/>
</dbReference>
<comment type="caution">
    <text evidence="3">The sequence shown here is derived from an EMBL/GenBank/DDBJ whole genome shotgun (WGS) entry which is preliminary data.</text>
</comment>
<dbReference type="OrthoDB" id="288942at2759"/>
<accession>A0A3M2RQ53</accession>
<gene>
    <name evidence="3" type="ORF">CDV36_012947</name>
</gene>
<proteinExistence type="predicted"/>
<protein>
    <recommendedName>
        <fullName evidence="2">DUF7730 domain-containing protein</fullName>
    </recommendedName>
</protein>
<reference evidence="3 4" key="1">
    <citation type="submission" date="2017-06" db="EMBL/GenBank/DDBJ databases">
        <title>Comparative genomic analysis of Ambrosia Fusariam Clade fungi.</title>
        <authorList>
            <person name="Stajich J.E."/>
            <person name="Carrillo J."/>
            <person name="Kijimoto T."/>
            <person name="Eskalen A."/>
            <person name="O'Donnell K."/>
            <person name="Kasson M."/>
        </authorList>
    </citation>
    <scope>NUCLEOTIDE SEQUENCE [LARGE SCALE GENOMIC DNA]</scope>
    <source>
        <strain evidence="3">UCR3666</strain>
    </source>
</reference>
<dbReference type="STRING" id="2010991.A0A3M2RQ53"/>
<evidence type="ECO:0000313" key="3">
    <source>
        <dbReference type="EMBL" id="RMJ07460.1"/>
    </source>
</evidence>
<dbReference type="InterPro" id="IPR056632">
    <property type="entry name" value="DUF7730"/>
</dbReference>
<dbReference type="Pfam" id="PF24864">
    <property type="entry name" value="DUF7730"/>
    <property type="match status" value="1"/>
</dbReference>
<feature type="domain" description="DUF7730" evidence="2">
    <location>
        <begin position="46"/>
        <end position="169"/>
    </location>
</feature>
<dbReference type="PANTHER" id="PTHR38790">
    <property type="entry name" value="2EXR DOMAIN-CONTAINING PROTEIN-RELATED"/>
    <property type="match status" value="1"/>
</dbReference>
<dbReference type="EMBL" id="NKUJ01000340">
    <property type="protein sequence ID" value="RMJ07460.1"/>
    <property type="molecule type" value="Genomic_DNA"/>
</dbReference>
<organism evidence="3 4">
    <name type="scientific">Fusarium kuroshium</name>
    <dbReference type="NCBI Taxonomy" id="2010991"/>
    <lineage>
        <taxon>Eukaryota</taxon>
        <taxon>Fungi</taxon>
        <taxon>Dikarya</taxon>
        <taxon>Ascomycota</taxon>
        <taxon>Pezizomycotina</taxon>
        <taxon>Sordariomycetes</taxon>
        <taxon>Hypocreomycetidae</taxon>
        <taxon>Hypocreales</taxon>
        <taxon>Nectriaceae</taxon>
        <taxon>Fusarium</taxon>
        <taxon>Fusarium solani species complex</taxon>
    </lineage>
</organism>
<evidence type="ECO:0000256" key="1">
    <source>
        <dbReference type="SAM" id="MobiDB-lite"/>
    </source>
</evidence>
<dbReference type="AlphaFoldDB" id="A0A3M2RQ53"/>
<feature type="region of interest" description="Disordered" evidence="1">
    <location>
        <begin position="389"/>
        <end position="417"/>
    </location>
</feature>
<keyword evidence="4" id="KW-1185">Reference proteome</keyword>
<evidence type="ECO:0000259" key="2">
    <source>
        <dbReference type="Pfam" id="PF24864"/>
    </source>
</evidence>
<name>A0A3M2RQ53_9HYPO</name>